<feature type="transmembrane region" description="Helical" evidence="1">
    <location>
        <begin position="135"/>
        <end position="163"/>
    </location>
</feature>
<dbReference type="RefSeq" id="WP_165302637.1">
    <property type="nucleotide sequence ID" value="NZ_PRLK01000001.1"/>
</dbReference>
<keyword evidence="1" id="KW-0812">Transmembrane</keyword>
<reference evidence="2 3" key="2">
    <citation type="journal article" date="2020" name="Cell Rep.">
        <title>Acquisition and Adaptation of Ultra-small Parasitic Reduced Genome Bacteria to Mammalian Hosts.</title>
        <authorList>
            <person name="McLean J.S."/>
            <person name="Bor B."/>
            <person name="Kerns K.A."/>
            <person name="Liu Q."/>
            <person name="To T.T."/>
            <person name="Solden L."/>
            <person name="Hendrickson E.L."/>
            <person name="Wrighton K."/>
            <person name="Shi W."/>
            <person name="He X."/>
        </authorList>
    </citation>
    <scope>NUCLEOTIDE SEQUENCE [LARGE SCALE GENOMIC DNA]</scope>
    <source>
        <strain evidence="2 3">TM7_CMJM_G6_1_HOT_870</strain>
    </source>
</reference>
<name>A0ABY0FJD4_9BACT</name>
<keyword evidence="1" id="KW-1133">Transmembrane helix</keyword>
<feature type="transmembrane region" description="Helical" evidence="1">
    <location>
        <begin position="47"/>
        <end position="69"/>
    </location>
</feature>
<reference evidence="2 3" key="1">
    <citation type="journal article" date="2018" name="bioRxiv">
        <title>Evidence of independent acquisition and adaption of ultra-small bacteria to human hosts across the highly diverse yet reduced genomes of the phylum Saccharibacteria.</title>
        <authorList>
            <person name="McLean J.S."/>
            <person name="Bor B."/>
            <person name="To T.T."/>
            <person name="Liu Q."/>
            <person name="Kearns K.A."/>
            <person name="Solden L.M."/>
            <person name="Wrighton K.C."/>
            <person name="He X."/>
            <person name="Shi W."/>
        </authorList>
    </citation>
    <scope>NUCLEOTIDE SEQUENCE [LARGE SCALE GENOMIC DNA]</scope>
    <source>
        <strain evidence="2 3">TM7_CMJM_G6_1_HOT_870</strain>
    </source>
</reference>
<feature type="transmembrane region" description="Helical" evidence="1">
    <location>
        <begin position="169"/>
        <end position="197"/>
    </location>
</feature>
<sequence length="238" mass="26736">MDILTVFMVIILASVVHASFHLSTSTMLSLGNSLLSKKKNNYTITKLSLAMVFGCISASIILFSSFAHFSELFYDITFSKITWAIIVGLLISTGISIWLFYYKKNKDSNSLWIPVPMSKYIATRTKKTVHSAESFYLGFVSIFTEILFFFAPLSVATLLASILPLAYQFVAIVLYVSIVNFPIFVIACLISGGHNIIDIQKWRDRNKGFFQFFAGLGLILMSVWVILVFFIPNIVKGM</sequence>
<proteinExistence type="predicted"/>
<feature type="transmembrane region" description="Helical" evidence="1">
    <location>
        <begin position="209"/>
        <end position="231"/>
    </location>
</feature>
<feature type="transmembrane region" description="Helical" evidence="1">
    <location>
        <begin position="81"/>
        <end position="102"/>
    </location>
</feature>
<evidence type="ECO:0000313" key="2">
    <source>
        <dbReference type="EMBL" id="RYC73022.1"/>
    </source>
</evidence>
<dbReference type="EMBL" id="PRLK01000001">
    <property type="protein sequence ID" value="RYC73022.1"/>
    <property type="molecule type" value="Genomic_DNA"/>
</dbReference>
<evidence type="ECO:0000313" key="3">
    <source>
        <dbReference type="Proteomes" id="UP001190925"/>
    </source>
</evidence>
<comment type="caution">
    <text evidence="2">The sequence shown here is derived from an EMBL/GenBank/DDBJ whole genome shotgun (WGS) entry which is preliminary data.</text>
</comment>
<dbReference type="Proteomes" id="UP001190925">
    <property type="component" value="Unassembled WGS sequence"/>
</dbReference>
<feature type="transmembrane region" description="Helical" evidence="1">
    <location>
        <begin position="6"/>
        <end position="35"/>
    </location>
</feature>
<gene>
    <name evidence="2" type="ORF">G6CMJM_00127</name>
</gene>
<keyword evidence="3" id="KW-1185">Reference proteome</keyword>
<protein>
    <submittedName>
        <fullName evidence="2">Uncharacterized protein</fullName>
    </submittedName>
</protein>
<organism evidence="2 3">
    <name type="scientific">Candidatus Nanogingivalis gingivitcus</name>
    <dbReference type="NCBI Taxonomy" id="2171992"/>
    <lineage>
        <taxon>Bacteria</taxon>
        <taxon>Candidatus Saccharimonadota</taxon>
        <taxon>Candidatus Nanosyncoccalia</taxon>
        <taxon>Candidatus Nanogingivales</taxon>
        <taxon>Candidatus Nanogingivalaceae</taxon>
        <taxon>Candidatus Nanogingivalis</taxon>
    </lineage>
</organism>
<evidence type="ECO:0000256" key="1">
    <source>
        <dbReference type="SAM" id="Phobius"/>
    </source>
</evidence>
<keyword evidence="1" id="KW-0472">Membrane</keyword>
<accession>A0ABY0FJD4</accession>